<evidence type="ECO:0000256" key="1">
    <source>
        <dbReference type="ARBA" id="ARBA00022598"/>
    </source>
</evidence>
<organism evidence="5">
    <name type="scientific">uncultured Aureispira sp</name>
    <dbReference type="NCBI Taxonomy" id="1331704"/>
    <lineage>
        <taxon>Bacteria</taxon>
        <taxon>Pseudomonadati</taxon>
        <taxon>Bacteroidota</taxon>
        <taxon>Saprospiria</taxon>
        <taxon>Saprospirales</taxon>
        <taxon>Saprospiraceae</taxon>
        <taxon>Aureispira</taxon>
        <taxon>environmental samples</taxon>
    </lineage>
</organism>
<dbReference type="CDD" id="cd05907">
    <property type="entry name" value="VL_LC_FACS_like"/>
    <property type="match status" value="1"/>
</dbReference>
<keyword evidence="1 5" id="KW-0436">Ligase</keyword>
<proteinExistence type="predicted"/>
<evidence type="ECO:0000313" key="5">
    <source>
        <dbReference type="EMBL" id="CAA6819207.1"/>
    </source>
</evidence>
<dbReference type="PROSITE" id="PS00455">
    <property type="entry name" value="AMP_BINDING"/>
    <property type="match status" value="1"/>
</dbReference>
<accession>A0A6S6TM04</accession>
<evidence type="ECO:0000259" key="4">
    <source>
        <dbReference type="Pfam" id="PF00501"/>
    </source>
</evidence>
<dbReference type="PANTHER" id="PTHR43272:SF32">
    <property type="entry name" value="AMP-DEPENDENT SYNTHETASE_LIGASE DOMAIN-CONTAINING PROTEIN"/>
    <property type="match status" value="1"/>
</dbReference>
<keyword evidence="2" id="KW-0276">Fatty acid metabolism</keyword>
<dbReference type="PANTHER" id="PTHR43272">
    <property type="entry name" value="LONG-CHAIN-FATTY-ACID--COA LIGASE"/>
    <property type="match status" value="1"/>
</dbReference>
<dbReference type="GO" id="GO:0016020">
    <property type="term" value="C:membrane"/>
    <property type="evidence" value="ECO:0007669"/>
    <property type="project" value="TreeGrafter"/>
</dbReference>
<dbReference type="Pfam" id="PF00501">
    <property type="entry name" value="AMP-binding"/>
    <property type="match status" value="1"/>
</dbReference>
<dbReference type="GO" id="GO:0004467">
    <property type="term" value="F:long-chain fatty acid-CoA ligase activity"/>
    <property type="evidence" value="ECO:0007669"/>
    <property type="project" value="TreeGrafter"/>
</dbReference>
<dbReference type="EMBL" id="CACVAQ010000271">
    <property type="protein sequence ID" value="CAA6819207.1"/>
    <property type="molecule type" value="Genomic_DNA"/>
</dbReference>
<dbReference type="InterPro" id="IPR020845">
    <property type="entry name" value="AMP-binding_CS"/>
</dbReference>
<dbReference type="Gene3D" id="3.40.50.12780">
    <property type="entry name" value="N-terminal domain of ligase-like"/>
    <property type="match status" value="1"/>
</dbReference>
<dbReference type="Pfam" id="PF23562">
    <property type="entry name" value="AMP-binding_C_3"/>
    <property type="match status" value="1"/>
</dbReference>
<name>A0A6S6TM04_9BACT</name>
<feature type="domain" description="AMP-dependent synthetase/ligase" evidence="4">
    <location>
        <begin position="31"/>
        <end position="429"/>
    </location>
</feature>
<gene>
    <name evidence="5" type="ORF">HELGO_WM17746</name>
</gene>
<sequence>MNPTRLFEIPYYQLEQGPLAASIGGKHIKGHNYSYSTEEFIKLANQVSLGLLQMGVKPGDKIALISHNNRPEWNIMDIGMAQIGVINVPIYPTISPKEYVYIFNDASIKYCFLGHGDLLEKVQKAHPSIPSLQAIFTFDKVDGQKDGKGNEVHHWETIHTDGDLTPVEKIKNSIKPEDLATLIYTSGTTGNPKGVMLSHNNILSNIRSVGPLVPIERGDIALSFLPLCHVFERVVTYAYMYLGASIVYAQSIDTLGESLKEVRPHFFTTVPRLLEKVYEKIVTKAKEGGGLKQKIFFWAEGMTADYAYDFKPSGFASVKWGLADKIVFSKVRDNLGGRVKGILTGAAACPRKMAQFFSAIGIPVREGYGMTETSPAIAVSGYKPNLALLGTVGPVIPDVTVRIDVNETAYGPDAGEIMLKGPNVMMGYYNKPEKTAEVFTEDGWFLTGDVGKLIRKNGVDFLKITDRKKELLKTSGGKYVAPAPIEGIFREDFLVEQVMVIGDNKKFVSALILPAMDTLEEWCKKNGVSTSSKDAMLKDKKVLAYYEKLVKKLNPNFSKVEQIKKFELVAGPWDVNSGHLTPTMKLKRRVILAECKELIEDIYNV</sequence>
<dbReference type="SUPFAM" id="SSF56801">
    <property type="entry name" value="Acetyl-CoA synthetase-like"/>
    <property type="match status" value="1"/>
</dbReference>
<evidence type="ECO:0000256" key="3">
    <source>
        <dbReference type="ARBA" id="ARBA00023098"/>
    </source>
</evidence>
<keyword evidence="3" id="KW-0443">Lipid metabolism</keyword>
<dbReference type="AlphaFoldDB" id="A0A6S6TM04"/>
<dbReference type="InterPro" id="IPR000873">
    <property type="entry name" value="AMP-dep_synth/lig_dom"/>
</dbReference>
<dbReference type="InterPro" id="IPR020459">
    <property type="entry name" value="AMP-binding"/>
</dbReference>
<dbReference type="PRINTS" id="PR00154">
    <property type="entry name" value="AMPBINDING"/>
</dbReference>
<protein>
    <submittedName>
        <fullName evidence="5">Long chain fatty-acid CoA ligase</fullName>
    </submittedName>
</protein>
<dbReference type="InterPro" id="IPR042099">
    <property type="entry name" value="ANL_N_sf"/>
</dbReference>
<evidence type="ECO:0000256" key="2">
    <source>
        <dbReference type="ARBA" id="ARBA00022832"/>
    </source>
</evidence>
<reference evidence="5" key="1">
    <citation type="submission" date="2020-01" db="EMBL/GenBank/DDBJ databases">
        <authorList>
            <person name="Meier V. D."/>
            <person name="Meier V D."/>
        </authorList>
    </citation>
    <scope>NUCLEOTIDE SEQUENCE</scope>
    <source>
        <strain evidence="5">HLG_WM_MAG_10</strain>
    </source>
</reference>